<name>R7VA40_CAPTE</name>
<dbReference type="PROSITE" id="PS01186">
    <property type="entry name" value="EGF_2"/>
    <property type="match status" value="2"/>
</dbReference>
<reference evidence="13" key="1">
    <citation type="submission" date="2012-12" db="EMBL/GenBank/DDBJ databases">
        <authorList>
            <person name="Hellsten U."/>
            <person name="Grimwood J."/>
            <person name="Chapman J.A."/>
            <person name="Shapiro H."/>
            <person name="Aerts A."/>
            <person name="Otillar R.P."/>
            <person name="Terry A.Y."/>
            <person name="Boore J.L."/>
            <person name="Simakov O."/>
            <person name="Marletaz F."/>
            <person name="Cho S.-J."/>
            <person name="Edsinger-Gonzales E."/>
            <person name="Havlak P."/>
            <person name="Kuo D.-H."/>
            <person name="Larsson T."/>
            <person name="Lv J."/>
            <person name="Arendt D."/>
            <person name="Savage R."/>
            <person name="Osoegawa K."/>
            <person name="de Jong P."/>
            <person name="Lindberg D.R."/>
            <person name="Seaver E.C."/>
            <person name="Weisblat D.A."/>
            <person name="Putnam N.H."/>
            <person name="Grigoriev I.V."/>
            <person name="Rokhsar D.S."/>
        </authorList>
    </citation>
    <scope>NUCLEOTIDE SEQUENCE</scope>
    <source>
        <strain evidence="13">I ESC-2004</strain>
    </source>
</reference>
<evidence type="ECO:0000256" key="5">
    <source>
        <dbReference type="PROSITE-ProRule" id="PRU00076"/>
    </source>
</evidence>
<evidence type="ECO:0000256" key="1">
    <source>
        <dbReference type="ARBA" id="ARBA00022729"/>
    </source>
</evidence>
<reference evidence="11 13" key="2">
    <citation type="journal article" date="2013" name="Nature">
        <title>Insights into bilaterian evolution from three spiralian genomes.</title>
        <authorList>
            <person name="Simakov O."/>
            <person name="Marletaz F."/>
            <person name="Cho S.J."/>
            <person name="Edsinger-Gonzales E."/>
            <person name="Havlak P."/>
            <person name="Hellsten U."/>
            <person name="Kuo D.H."/>
            <person name="Larsson T."/>
            <person name="Lv J."/>
            <person name="Arendt D."/>
            <person name="Savage R."/>
            <person name="Osoegawa K."/>
            <person name="de Jong P."/>
            <person name="Grimwood J."/>
            <person name="Chapman J.A."/>
            <person name="Shapiro H."/>
            <person name="Aerts A."/>
            <person name="Otillar R.P."/>
            <person name="Terry A.Y."/>
            <person name="Boore J.L."/>
            <person name="Grigoriev I.V."/>
            <person name="Lindberg D.R."/>
            <person name="Seaver E.C."/>
            <person name="Weisblat D.A."/>
            <person name="Putnam N.H."/>
            <person name="Rokhsar D.S."/>
        </authorList>
    </citation>
    <scope>NUCLEOTIDE SEQUENCE</scope>
    <source>
        <strain evidence="11 13">I ESC-2004</strain>
    </source>
</reference>
<dbReference type="InterPro" id="IPR000152">
    <property type="entry name" value="EGF-type_Asp/Asn_hydroxyl_site"/>
</dbReference>
<keyword evidence="7" id="KW-0812">Transmembrane</keyword>
<dbReference type="EnsemblMetazoa" id="CapteT224597">
    <property type="protein sequence ID" value="CapteP224597"/>
    <property type="gene ID" value="CapteG224597"/>
</dbReference>
<dbReference type="OMA" id="MINNRPA"/>
<dbReference type="Gene3D" id="2.10.25.10">
    <property type="entry name" value="Laminin"/>
    <property type="match status" value="3"/>
</dbReference>
<keyword evidence="3" id="KW-0175">Coiled coil</keyword>
<protein>
    <recommendedName>
        <fullName evidence="14">von Willebrand factor D and EGF domain-containing protein</fullName>
    </recommendedName>
</protein>
<dbReference type="Pfam" id="PF00094">
    <property type="entry name" value="VWD"/>
    <property type="match status" value="1"/>
</dbReference>
<organism evidence="11">
    <name type="scientific">Capitella teleta</name>
    <name type="common">Polychaete worm</name>
    <dbReference type="NCBI Taxonomy" id="283909"/>
    <lineage>
        <taxon>Eukaryota</taxon>
        <taxon>Metazoa</taxon>
        <taxon>Spiralia</taxon>
        <taxon>Lophotrochozoa</taxon>
        <taxon>Annelida</taxon>
        <taxon>Polychaeta</taxon>
        <taxon>Sedentaria</taxon>
        <taxon>Scolecida</taxon>
        <taxon>Capitellidae</taxon>
        <taxon>Capitella</taxon>
    </lineage>
</organism>
<evidence type="ECO:0008006" key="14">
    <source>
        <dbReference type="Google" id="ProtNLM"/>
    </source>
</evidence>
<dbReference type="InterPro" id="IPR001881">
    <property type="entry name" value="EGF-like_Ca-bd_dom"/>
</dbReference>
<comment type="caution">
    <text evidence="5">Lacks conserved residue(s) required for the propagation of feature annotation.</text>
</comment>
<dbReference type="Pfam" id="PF00008">
    <property type="entry name" value="EGF"/>
    <property type="match status" value="1"/>
</dbReference>
<dbReference type="HOGENOM" id="CLU_245213_0_0_1"/>
<evidence type="ECO:0000256" key="7">
    <source>
        <dbReference type="SAM" id="Phobius"/>
    </source>
</evidence>
<evidence type="ECO:0000259" key="10">
    <source>
        <dbReference type="PROSITE" id="PS51233"/>
    </source>
</evidence>
<evidence type="ECO:0000256" key="6">
    <source>
        <dbReference type="SAM" id="MobiDB-lite"/>
    </source>
</evidence>
<dbReference type="GO" id="GO:0005576">
    <property type="term" value="C:extracellular region"/>
    <property type="evidence" value="ECO:0007669"/>
    <property type="project" value="TreeGrafter"/>
</dbReference>
<keyword evidence="2" id="KW-0106">Calcium</keyword>
<keyword evidence="7" id="KW-1133">Transmembrane helix</keyword>
<dbReference type="InterPro" id="IPR000884">
    <property type="entry name" value="TSP1_rpt"/>
</dbReference>
<dbReference type="FunFam" id="2.10.25.10:FF:000279">
    <property type="entry name" value="Neurogenic locus notch 1"/>
    <property type="match status" value="1"/>
</dbReference>
<evidence type="ECO:0000313" key="12">
    <source>
        <dbReference type="EnsemblMetazoa" id="CapteP224597"/>
    </source>
</evidence>
<feature type="region of interest" description="Disordered" evidence="6">
    <location>
        <begin position="1538"/>
        <end position="1559"/>
    </location>
</feature>
<keyword evidence="4 5" id="KW-1015">Disulfide bond</keyword>
<dbReference type="PROSITE" id="PS51233">
    <property type="entry name" value="VWFD"/>
    <property type="match status" value="1"/>
</dbReference>
<dbReference type="PROSITE" id="PS00022">
    <property type="entry name" value="EGF_1"/>
    <property type="match status" value="2"/>
</dbReference>
<dbReference type="InterPro" id="IPR057774">
    <property type="entry name" value="D8C_UMOD/GP2/OIT3-like"/>
</dbReference>
<dbReference type="Pfam" id="PF00090">
    <property type="entry name" value="TSP_1"/>
    <property type="match status" value="1"/>
</dbReference>
<evidence type="ECO:0000256" key="8">
    <source>
        <dbReference type="SAM" id="SignalP"/>
    </source>
</evidence>
<feature type="signal peptide" evidence="8">
    <location>
        <begin position="1"/>
        <end position="20"/>
    </location>
</feature>
<dbReference type="EMBL" id="AMQN01000666">
    <property type="status" value="NOT_ANNOTATED_CDS"/>
    <property type="molecule type" value="Genomic_DNA"/>
</dbReference>
<evidence type="ECO:0000313" key="13">
    <source>
        <dbReference type="Proteomes" id="UP000014760"/>
    </source>
</evidence>
<dbReference type="InterPro" id="IPR000742">
    <property type="entry name" value="EGF"/>
</dbReference>
<evidence type="ECO:0000256" key="4">
    <source>
        <dbReference type="ARBA" id="ARBA00023157"/>
    </source>
</evidence>
<keyword evidence="1 8" id="KW-0732">Signal</keyword>
<evidence type="ECO:0000256" key="2">
    <source>
        <dbReference type="ARBA" id="ARBA00022837"/>
    </source>
</evidence>
<feature type="transmembrane region" description="Helical" evidence="7">
    <location>
        <begin position="1378"/>
        <end position="1402"/>
    </location>
</feature>
<proteinExistence type="predicted"/>
<dbReference type="GO" id="GO:0005102">
    <property type="term" value="F:signaling receptor binding"/>
    <property type="evidence" value="ECO:0007669"/>
    <property type="project" value="TreeGrafter"/>
</dbReference>
<reference evidence="12" key="3">
    <citation type="submission" date="2015-06" db="UniProtKB">
        <authorList>
            <consortium name="EnsemblMetazoa"/>
        </authorList>
    </citation>
    <scope>IDENTIFICATION</scope>
</reference>
<dbReference type="SMART" id="SM00179">
    <property type="entry name" value="EGF_CA"/>
    <property type="match status" value="2"/>
</dbReference>
<keyword evidence="7" id="KW-0472">Membrane</keyword>
<dbReference type="InterPro" id="IPR036383">
    <property type="entry name" value="TSP1_rpt_sf"/>
</dbReference>
<dbReference type="SUPFAM" id="SSF57196">
    <property type="entry name" value="EGF/Laminin"/>
    <property type="match status" value="2"/>
</dbReference>
<dbReference type="FunFam" id="2.10.25.10:FF:000499">
    <property type="entry name" value="Predicted protein"/>
    <property type="match status" value="1"/>
</dbReference>
<keyword evidence="13" id="KW-1185">Reference proteome</keyword>
<feature type="domain" description="EGF-like" evidence="9">
    <location>
        <begin position="1111"/>
        <end position="1146"/>
    </location>
</feature>
<dbReference type="STRING" id="283909.R7VA40"/>
<dbReference type="InterPro" id="IPR001846">
    <property type="entry name" value="VWF_type-D"/>
</dbReference>
<accession>R7VA40</accession>
<dbReference type="GO" id="GO:0009986">
    <property type="term" value="C:cell surface"/>
    <property type="evidence" value="ECO:0007669"/>
    <property type="project" value="TreeGrafter"/>
</dbReference>
<dbReference type="SUPFAM" id="SSF82895">
    <property type="entry name" value="TSP-1 type 1 repeat"/>
    <property type="match status" value="1"/>
</dbReference>
<evidence type="ECO:0000256" key="3">
    <source>
        <dbReference type="ARBA" id="ARBA00023054"/>
    </source>
</evidence>
<dbReference type="PANTHER" id="PTHR14949">
    <property type="entry name" value="EGF-LIKE-DOMAIN, MULTIPLE 7, 8"/>
    <property type="match status" value="1"/>
</dbReference>
<feature type="domain" description="VWFD" evidence="10">
    <location>
        <begin position="397"/>
        <end position="579"/>
    </location>
</feature>
<feature type="disulfide bond" evidence="5">
    <location>
        <begin position="1136"/>
        <end position="1145"/>
    </location>
</feature>
<dbReference type="Pfam" id="PF23283">
    <property type="entry name" value="D8C_UMOD"/>
    <property type="match status" value="1"/>
</dbReference>
<feature type="compositionally biased region" description="Polar residues" evidence="6">
    <location>
        <begin position="1538"/>
        <end position="1552"/>
    </location>
</feature>
<dbReference type="CDD" id="cd00054">
    <property type="entry name" value="EGF_CA"/>
    <property type="match status" value="2"/>
</dbReference>
<dbReference type="PROSITE" id="PS50092">
    <property type="entry name" value="TSP1"/>
    <property type="match status" value="1"/>
</dbReference>
<dbReference type="OrthoDB" id="6049036at2759"/>
<dbReference type="Proteomes" id="UP000014760">
    <property type="component" value="Unassembled WGS sequence"/>
</dbReference>
<dbReference type="Gene3D" id="2.20.100.10">
    <property type="entry name" value="Thrombospondin type-1 (TSP1) repeat"/>
    <property type="match status" value="1"/>
</dbReference>
<feature type="disulfide bond" evidence="5">
    <location>
        <begin position="1099"/>
        <end position="1108"/>
    </location>
</feature>
<gene>
    <name evidence="11" type="ORF">CAPTEDRAFT_224597</name>
</gene>
<dbReference type="InterPro" id="IPR050969">
    <property type="entry name" value="Dev_Signal_Modulators"/>
</dbReference>
<dbReference type="PROSITE" id="PS01187">
    <property type="entry name" value="EGF_CA"/>
    <property type="match status" value="1"/>
</dbReference>
<dbReference type="InterPro" id="IPR058727">
    <property type="entry name" value="Helical_Vwde"/>
</dbReference>
<dbReference type="GO" id="GO:0005509">
    <property type="term" value="F:calcium ion binding"/>
    <property type="evidence" value="ECO:0007669"/>
    <property type="project" value="InterPro"/>
</dbReference>
<feature type="chain" id="PRO_5008788861" description="von Willebrand factor D and EGF domain-containing protein" evidence="8">
    <location>
        <begin position="21"/>
        <end position="1578"/>
    </location>
</feature>
<feature type="domain" description="EGF-like" evidence="9">
    <location>
        <begin position="1070"/>
        <end position="1109"/>
    </location>
</feature>
<dbReference type="Pfam" id="PF26129">
    <property type="entry name" value="Vwde"/>
    <property type="match status" value="1"/>
</dbReference>
<sequence length="1578" mass="177901">MRVIRCIVLLTVSLSSFAYGGDPCEPSQYHVISEGQRSVSYIPGKQDSLLCDNYNIINGNWYRFKHQVGGQLPEQCVELFHCGTQAPIWMNGHHPTEVGETVTRQVCANFGYIGDCCSWSEDILVKRCYDAVREVDFMVYRLAYPPGCPIAYCAGQVYNNQTQKCVDLHPQFHNVTLMRPVVEKDFVNFYCHVGRPGNLTNNDDGARFLVNFYFDQVLVKNASKVITAPDTKVAMDERWLRGQLGKSVEPELLVVRETDDAPSLIQLKSTIPITCKNANHRGRCEIAVKVVTPTRLVAAQGVTMQGYTECNFRISRESWRENESLAYNMSEPLEVTVKRDAYIHDASSHYINFEPLSNGVPDILWKEDGTAEYHPIIWDGYDIPDIRVSVEKDDRMGTCHSTSDPRMRTWDNGGYDILHRIGEFVMWRSSAKRHFEVHVRHWLCRESWFVACTCGVAVREGNTVLSVDMCGGKHKATPRPKVTQLSDGDLKGASITRDVSGTAFAINMPSGAYVKMDVHDWGMNLYAYAPSEDINKTSGLCGTFDGDASNDYIMQGSYRPGDREEFIESESLFDKPPEWLPNKQQNIKYCKCLGRQHIECDWHDRVDPMQDVGKPTILVKPLKSKYDWGSEESRRKRSLRVRRDAEAIDFDTEEYTDDIDDEEEEFDYGFHDLPEGKYSWPTRSGMTEDFARNYCTRILRNATSFSICDELLGENVLEPLERCVDDIKMMDDLSWARNAIGEMEYQCLTTSMTISNNDGIYNPRLAPQNVIKYMCPNQCNARGRCLDGVCLCYGEYDGADCSLIRGRAPMIRYLPNNGLCDVTIRPCIKTRVVASSVKDSPSLACKVREVQYNNGAWSINDDSTALTNATMISANEIACDLPRSPVRRGTPASVRGSPGHGLLVSVSNDGEQFSSEKFLTVYDSTCLDCQMDGDCVQKVIRSFLALFGACYINGHCFADGEANPDNWCELCDPSTTKDNFIPRTLNENPIFTTPKRIVKLPEEQIEMNIAAYDPEGRNISFYLEFVTNREITVDHDGLLRWYSGRRITVRMELSVYDECKGKATESFELAIVDCPCQNGGSCVQDPMMPQGQGHYLCQCTEGFVGELCRHEINECEPDPCVHGTCHDFLNGFECRCSLGYEGKLCNIIMPVTINHNVNISRGQIGVWSSYGPYSECSLRCDYGIQSRRRVCERLPCTGPASEIKVCNPYNCPENERERPEGIVLKIRDTQITQVRIHEEDILLTIADGLNNFCFDKENECCQLAGLQDGRLRVEVFTRENFYFAGGYPKELDANNFLLKLVGTMDREYLRAQCQELTTASRTNTDHYIPSSTLRDALLQITADIHQLYGVVIDEVLLSGDEPVVAESGQILGLDSNTMWVIVSCICSVVCVAVIIIVTVMCVRKHNNKYKSSDMARISRNANRSNSMKFLTQSDQLEEIQDSSKVPATIEAKTDAKINELEQFYFPPKGQKDKGETNELPSTAQSTIRGEYYYKYAVNEGLGTLDKIDSSQLSLHTAAECDGVSMDGLREPPVLFCSPNTSYPSDTQMNQAPFTRGGKRMSTRNNDGVFAWKLFNGKN</sequence>
<feature type="disulfide bond" evidence="5">
    <location>
        <begin position="1115"/>
        <end position="1125"/>
    </location>
</feature>
<dbReference type="SMART" id="SM00181">
    <property type="entry name" value="EGF"/>
    <property type="match status" value="2"/>
</dbReference>
<keyword evidence="5" id="KW-0245">EGF-like domain</keyword>
<dbReference type="PROSITE" id="PS50026">
    <property type="entry name" value="EGF_3"/>
    <property type="match status" value="2"/>
</dbReference>
<dbReference type="EMBL" id="KB293808">
    <property type="protein sequence ID" value="ELU15484.1"/>
    <property type="molecule type" value="Genomic_DNA"/>
</dbReference>
<evidence type="ECO:0000259" key="9">
    <source>
        <dbReference type="PROSITE" id="PS50026"/>
    </source>
</evidence>
<dbReference type="InterPro" id="IPR018097">
    <property type="entry name" value="EGF_Ca-bd_CS"/>
</dbReference>
<dbReference type="PANTHER" id="PTHR14949:SF51">
    <property type="entry name" value="VON WILLEBRAND FACTOR D AND EGF DOMAIN-CONTAINING PROTEIN"/>
    <property type="match status" value="1"/>
</dbReference>
<dbReference type="PROSITE" id="PS00010">
    <property type="entry name" value="ASX_HYDROXYL"/>
    <property type="match status" value="1"/>
</dbReference>
<evidence type="ECO:0000313" key="11">
    <source>
        <dbReference type="EMBL" id="ELU15484.1"/>
    </source>
</evidence>
<dbReference type="SMART" id="SM00209">
    <property type="entry name" value="TSP1"/>
    <property type="match status" value="1"/>
</dbReference>